<protein>
    <submittedName>
        <fullName evidence="1">Uncharacterized protein</fullName>
    </submittedName>
</protein>
<name>A0A2G5NTV9_9STAP</name>
<gene>
    <name evidence="1" type="ORF">BFS35_002950</name>
</gene>
<dbReference type="Proteomes" id="UP000229523">
    <property type="component" value="Unassembled WGS sequence"/>
</dbReference>
<dbReference type="RefSeq" id="WP_099577996.1">
    <property type="nucleotide sequence ID" value="NZ_MJBI02000001.1"/>
</dbReference>
<sequence length="251" mass="29698">MRNLKFEFDFFFISEAFLNQHQHYLINTLVVPKEEFKKNSSLSNVVNNSMYQTWHLTYEFVIVAEPGWYESIESTLKDALKKEMIDNGTQLINDDRLITSAYWDMLSRNEQISFIQQFNDEPSKTDITLFSSISHLTALHNKFPENHGANCLSATLYALTKNPCILEQWVHQETFMPFLNRLGYKEVESSFSSGDIICFYYDDLLTHACYAIDDEYVFNKQGQTFWKPWTIERFETIQNNRSENKIRFFSK</sequence>
<comment type="caution">
    <text evidence="1">The sequence shown here is derived from an EMBL/GenBank/DDBJ whole genome shotgun (WGS) entry which is preliminary data.</text>
</comment>
<evidence type="ECO:0000313" key="2">
    <source>
        <dbReference type="Proteomes" id="UP000229523"/>
    </source>
</evidence>
<reference evidence="1 2" key="1">
    <citation type="journal article" date="2018" name="Front. Microbiol.">
        <title>Description and Comparative Genomics of Macrococcus caseolyticus subsp. hominis subsp. nov., Macrococcus goetzii sp. nov., Macrococcus epidermidis sp. nov., and Macrococcus bohemicus sp. nov., Novel Macrococci From Human Clinical Material With Virulence Potential and Suspected Uptake of Foreign DNA by Natural Transformation.</title>
        <authorList>
            <person name="Maslanova I."/>
            <person name="Wertheimer Z."/>
            <person name="Sedlacek I."/>
            <person name="Svec P."/>
            <person name="Indrakova A."/>
            <person name="Kovarovic V."/>
            <person name="Schumann P."/>
            <person name="Sproer C."/>
            <person name="Kralova S."/>
            <person name="Sedo O."/>
            <person name="Kristofova L."/>
            <person name="Vrbovska V."/>
            <person name="Fuzik T."/>
            <person name="Petras P."/>
            <person name="Zdrahal Z."/>
            <person name="Ruzickova V."/>
            <person name="Doskar J."/>
            <person name="Pantucek R."/>
        </authorList>
    </citation>
    <scope>NUCLEOTIDE SEQUENCE [LARGE SCALE GENOMIC DNA]</scope>
    <source>
        <strain evidence="1 2">CCM 4927</strain>
    </source>
</reference>
<organism evidence="1 2">
    <name type="scientific">Macrococcoides goetzii</name>
    <dbReference type="NCBI Taxonomy" id="1891097"/>
    <lineage>
        <taxon>Bacteria</taxon>
        <taxon>Bacillati</taxon>
        <taxon>Bacillota</taxon>
        <taxon>Bacilli</taxon>
        <taxon>Bacillales</taxon>
        <taxon>Staphylococcaceae</taxon>
        <taxon>Macrococcoides</taxon>
    </lineage>
</organism>
<accession>A0A2G5NTV9</accession>
<evidence type="ECO:0000313" key="1">
    <source>
        <dbReference type="EMBL" id="RAI82660.1"/>
    </source>
</evidence>
<proteinExistence type="predicted"/>
<keyword evidence="2" id="KW-1185">Reference proteome</keyword>
<dbReference type="AlphaFoldDB" id="A0A2G5NTV9"/>
<dbReference type="EMBL" id="MJBI02000001">
    <property type="protein sequence ID" value="RAI82660.1"/>
    <property type="molecule type" value="Genomic_DNA"/>
</dbReference>